<evidence type="ECO:0000259" key="6">
    <source>
        <dbReference type="Pfam" id="PF10531"/>
    </source>
</evidence>
<dbReference type="Pfam" id="PF10531">
    <property type="entry name" value="SLBB"/>
    <property type="match status" value="6"/>
</dbReference>
<feature type="domain" description="Soluble ligand binding" evidence="6">
    <location>
        <begin position="262"/>
        <end position="308"/>
    </location>
</feature>
<keyword evidence="3" id="KW-0472">Membrane</keyword>
<sequence>MNARSSLRPLLCAAFLLIGARVGGAQQPSAADAQALLSQPGVADQLRQRLGASGLSGDQIRDRLRAEGYSESLLDSYLPGGQAAPAAPANSAEIVAAVRSLGIVDSTEAAQLQATLRPTVPIDPALQATPGPVAPPPRDTTPPPAPPSDTAVFGREVFARAGTVGVENPAGPVDESYRLGPGDRLVLILTGDVEAAYTLDVTREGFVVIPQVGQLPVANLTLGQLEDLLYSRLGRAYSGLRRGAGATTRFSVSLARLRTNRVFLVGDVARPGAYQVPATATAFTALYQAGGPSANGTLRRIEIRRGGRTVDVLDVYDYLLRGDASRDVRLQSGDVVFVPVRGAYVRVTGEVIRPATYELKPGETLASVVQAAGGFTATAGRTRVQIDRILPPTERGAGGRDRVTIDVASRELATGSGPAFTLQAGDVIRVFPIATRVRNRVTVLGNVWSPGSQGFTGPIRLSDALRLAGGVKPDTYLGRVLITRLRPDSTRVQLRAALRDTTGAAVEDVALQEDDEVRVFSLTDFRPERYVAITGAVRTGGRFPYRDGMTVRDLVLLAGGMQESAYLREAEVARLPESRVGGVTATTLRVPLDSTYLFERDAAGRYLGPPGLAAPRAAAPEVPLLPYDNVLILQQPDWELQRNVTIGGEVRFPGTYAVLRKNERLSDLIARAGGLTSEAYAGGTVFTRQRNKVGRIGLDVPRVLRDRRHVDNLLLQDGDSVFVPRFNAVVTVKGAVNAPLTVAFAPGQDLGYYVRAAGGPAGNADIGRAFVTQANGKVESVQRRRLLPDGVPTPRAGSTVTVPARQSGLGTLAVASQVSGILSAAIPALLAVVAYLAGRN</sequence>
<feature type="domain" description="Soluble ligand binding" evidence="6">
    <location>
        <begin position="344"/>
        <end position="398"/>
    </location>
</feature>
<organism evidence="7">
    <name type="scientific">uncultured Gemmatimonadaceae bacterium</name>
    <dbReference type="NCBI Taxonomy" id="246130"/>
    <lineage>
        <taxon>Bacteria</taxon>
        <taxon>Pseudomonadati</taxon>
        <taxon>Gemmatimonadota</taxon>
        <taxon>Gemmatimonadia</taxon>
        <taxon>Gemmatimonadales</taxon>
        <taxon>Gemmatimonadaceae</taxon>
        <taxon>environmental samples</taxon>
    </lineage>
</organism>
<dbReference type="PANTHER" id="PTHR33619">
    <property type="entry name" value="POLYSACCHARIDE EXPORT PROTEIN GFCE-RELATED"/>
    <property type="match status" value="1"/>
</dbReference>
<proteinExistence type="predicted"/>
<dbReference type="AlphaFoldDB" id="A0A6J4KDT8"/>
<feature type="compositionally biased region" description="Pro residues" evidence="2">
    <location>
        <begin position="132"/>
        <end position="147"/>
    </location>
</feature>
<evidence type="ECO:0000313" key="7">
    <source>
        <dbReference type="EMBL" id="CAA9302975.1"/>
    </source>
</evidence>
<protein>
    <recommendedName>
        <fullName evidence="8">Soluble ligand binding domain-containing protein</fullName>
    </recommendedName>
</protein>
<accession>A0A6J4KDT8</accession>
<feature type="region of interest" description="Disordered" evidence="2">
    <location>
        <begin position="122"/>
        <end position="151"/>
    </location>
</feature>
<dbReference type="InterPro" id="IPR049712">
    <property type="entry name" value="Poly_export"/>
</dbReference>
<feature type="signal peptide" evidence="4">
    <location>
        <begin position="1"/>
        <end position="25"/>
    </location>
</feature>
<dbReference type="InterPro" id="IPR019554">
    <property type="entry name" value="Soluble_ligand-bd"/>
</dbReference>
<feature type="domain" description="Soluble ligand binding" evidence="6">
    <location>
        <begin position="729"/>
        <end position="781"/>
    </location>
</feature>
<evidence type="ECO:0000256" key="4">
    <source>
        <dbReference type="SAM" id="SignalP"/>
    </source>
</evidence>
<dbReference type="PANTHER" id="PTHR33619:SF3">
    <property type="entry name" value="POLYSACCHARIDE EXPORT PROTEIN GFCE-RELATED"/>
    <property type="match status" value="1"/>
</dbReference>
<name>A0A6J4KDT8_9BACT</name>
<evidence type="ECO:0000259" key="5">
    <source>
        <dbReference type="Pfam" id="PF02563"/>
    </source>
</evidence>
<evidence type="ECO:0000256" key="3">
    <source>
        <dbReference type="SAM" id="Phobius"/>
    </source>
</evidence>
<feature type="domain" description="Soluble ligand binding" evidence="6">
    <location>
        <begin position="530"/>
        <end position="582"/>
    </location>
</feature>
<feature type="domain" description="Polysaccharide export protein N-terminal" evidence="5">
    <location>
        <begin position="173"/>
        <end position="237"/>
    </location>
</feature>
<gene>
    <name evidence="7" type="ORF">AVDCRST_MAG11-964</name>
</gene>
<feature type="chain" id="PRO_5027000797" description="Soluble ligand binding domain-containing protein" evidence="4">
    <location>
        <begin position="26"/>
        <end position="840"/>
    </location>
</feature>
<dbReference type="Gene3D" id="3.10.560.10">
    <property type="entry name" value="Outer membrane lipoprotein wza domain like"/>
    <property type="match status" value="6"/>
</dbReference>
<keyword evidence="3" id="KW-1133">Transmembrane helix</keyword>
<keyword evidence="3" id="KW-0812">Transmembrane</keyword>
<dbReference type="InterPro" id="IPR003715">
    <property type="entry name" value="Poly_export_N"/>
</dbReference>
<dbReference type="EMBL" id="CADCTU010000216">
    <property type="protein sequence ID" value="CAA9302975.1"/>
    <property type="molecule type" value="Genomic_DNA"/>
</dbReference>
<evidence type="ECO:0008006" key="8">
    <source>
        <dbReference type="Google" id="ProtNLM"/>
    </source>
</evidence>
<keyword evidence="1 4" id="KW-0732">Signal</keyword>
<feature type="domain" description="Soluble ligand binding" evidence="6">
    <location>
        <begin position="644"/>
        <end position="686"/>
    </location>
</feature>
<feature type="domain" description="Soluble ligand binding" evidence="6">
    <location>
        <begin position="440"/>
        <end position="490"/>
    </location>
</feature>
<feature type="transmembrane region" description="Helical" evidence="3">
    <location>
        <begin position="818"/>
        <end position="837"/>
    </location>
</feature>
<dbReference type="GO" id="GO:0015159">
    <property type="term" value="F:polysaccharide transmembrane transporter activity"/>
    <property type="evidence" value="ECO:0007669"/>
    <property type="project" value="InterPro"/>
</dbReference>
<evidence type="ECO:0000256" key="1">
    <source>
        <dbReference type="ARBA" id="ARBA00022729"/>
    </source>
</evidence>
<reference evidence="7" key="1">
    <citation type="submission" date="2020-02" db="EMBL/GenBank/DDBJ databases">
        <authorList>
            <person name="Meier V. D."/>
        </authorList>
    </citation>
    <scope>NUCLEOTIDE SEQUENCE</scope>
    <source>
        <strain evidence="7">AVDCRST_MAG11</strain>
    </source>
</reference>
<evidence type="ECO:0000256" key="2">
    <source>
        <dbReference type="SAM" id="MobiDB-lite"/>
    </source>
</evidence>
<dbReference type="Pfam" id="PF02563">
    <property type="entry name" value="Poly_export"/>
    <property type="match status" value="1"/>
</dbReference>